<feature type="region of interest" description="Disordered" evidence="1">
    <location>
        <begin position="15"/>
        <end position="96"/>
    </location>
</feature>
<protein>
    <submittedName>
        <fullName evidence="2">Sucrose transporter</fullName>
    </submittedName>
</protein>
<reference evidence="2 3" key="1">
    <citation type="journal article" date="2017" name="BMC Genomics">
        <title>Chromosome level assembly and secondary metabolite potential of the parasitic fungus Cordyceps militaris.</title>
        <authorList>
            <person name="Kramer G.J."/>
            <person name="Nodwell J.R."/>
        </authorList>
    </citation>
    <scope>NUCLEOTIDE SEQUENCE [LARGE SCALE GENOMIC DNA]</scope>
    <source>
        <strain evidence="2 3">ATCC 34164</strain>
    </source>
</reference>
<name>A0A2H4SDZ7_CORMI</name>
<evidence type="ECO:0000313" key="2">
    <source>
        <dbReference type="EMBL" id="ATY61310.1"/>
    </source>
</evidence>
<gene>
    <name evidence="2" type="ORF">A9K55_006561</name>
</gene>
<dbReference type="AlphaFoldDB" id="A0A2H4SDZ7"/>
<evidence type="ECO:0000256" key="1">
    <source>
        <dbReference type="SAM" id="MobiDB-lite"/>
    </source>
</evidence>
<accession>A0A2H4SDZ7</accession>
<organism evidence="2 3">
    <name type="scientific">Cordyceps militaris</name>
    <name type="common">Caterpillar fungus</name>
    <name type="synonym">Clavaria militaris</name>
    <dbReference type="NCBI Taxonomy" id="73501"/>
    <lineage>
        <taxon>Eukaryota</taxon>
        <taxon>Fungi</taxon>
        <taxon>Dikarya</taxon>
        <taxon>Ascomycota</taxon>
        <taxon>Pezizomycotina</taxon>
        <taxon>Sordariomycetes</taxon>
        <taxon>Hypocreomycetidae</taxon>
        <taxon>Hypocreales</taxon>
        <taxon>Cordycipitaceae</taxon>
        <taxon>Cordyceps</taxon>
    </lineage>
</organism>
<sequence length="96" mass="10973">MAIVDFGSVTPADRTRLYTRHARRRQSPSQQIIRPPASGEHALVTGHHLSEPSLGFASPSSPSLPFYHRRRRTSQRMRATQARRRPTLRVAPDTYR</sequence>
<dbReference type="EMBL" id="CP023323">
    <property type="protein sequence ID" value="ATY61310.1"/>
    <property type="molecule type" value="Genomic_DNA"/>
</dbReference>
<feature type="compositionally biased region" description="Basic residues" evidence="1">
    <location>
        <begin position="67"/>
        <end position="87"/>
    </location>
</feature>
<evidence type="ECO:0000313" key="3">
    <source>
        <dbReference type="Proteomes" id="UP000323067"/>
    </source>
</evidence>
<feature type="compositionally biased region" description="Low complexity" evidence="1">
    <location>
        <begin position="27"/>
        <end position="38"/>
    </location>
</feature>
<proteinExistence type="predicted"/>
<dbReference type="Proteomes" id="UP000323067">
    <property type="component" value="Chromosome vi"/>
</dbReference>
<dbReference type="VEuPathDB" id="FungiDB:A9K55_006561"/>
<feature type="compositionally biased region" description="Basic residues" evidence="1">
    <location>
        <begin position="17"/>
        <end position="26"/>
    </location>
</feature>